<dbReference type="EMBL" id="CCJV01000029">
    <property type="protein sequence ID" value="CDS97284.1"/>
    <property type="molecule type" value="Genomic_DNA"/>
</dbReference>
<dbReference type="Proteomes" id="UP000049495">
    <property type="component" value="Unassembled WGS sequence"/>
</dbReference>
<protein>
    <recommendedName>
        <fullName evidence="5">Transposase</fullName>
    </recommendedName>
</protein>
<dbReference type="EMBL" id="CCJX01000037">
    <property type="protein sequence ID" value="CDT03625.1"/>
    <property type="molecule type" value="Genomic_DNA"/>
</dbReference>
<reference evidence="1 3" key="1">
    <citation type="submission" date="2014-06" db="EMBL/GenBank/DDBJ databases">
        <authorList>
            <person name="Le Roux F."/>
        </authorList>
    </citation>
    <scope>NUCLEOTIDE SEQUENCE</scope>
    <source>
        <strain evidence="2 3">J5-4</strain>
        <strain evidence="1">J5-5</strain>
    </source>
</reference>
<proteinExistence type="predicted"/>
<name>A0A822MSE4_9VIBR</name>
<sequence>MYLNKPIKQLFNAKGNWLNYLNKHRKTLRQAVIENVTKMLASLAAPLSLAAMKIALITNTFTKRVNPVFAAVMVLRR</sequence>
<comment type="caution">
    <text evidence="1">The sequence shown here is derived from an EMBL/GenBank/DDBJ whole genome shotgun (WGS) entry which is preliminary data.</text>
</comment>
<evidence type="ECO:0000313" key="3">
    <source>
        <dbReference type="Proteomes" id="UP000049077"/>
    </source>
</evidence>
<dbReference type="Proteomes" id="UP000049077">
    <property type="component" value="Unassembled WGS sequence"/>
</dbReference>
<evidence type="ECO:0000313" key="4">
    <source>
        <dbReference type="Proteomes" id="UP000049495"/>
    </source>
</evidence>
<evidence type="ECO:0000313" key="1">
    <source>
        <dbReference type="EMBL" id="CDS97284.1"/>
    </source>
</evidence>
<evidence type="ECO:0008006" key="5">
    <source>
        <dbReference type="Google" id="ProtNLM"/>
    </source>
</evidence>
<evidence type="ECO:0000313" key="2">
    <source>
        <dbReference type="EMBL" id="CDT03625.1"/>
    </source>
</evidence>
<reference evidence="4" key="2">
    <citation type="submission" date="2014-06" db="EMBL/GenBank/DDBJ databases">
        <authorList>
            <person name="Le Roux Frederique"/>
        </authorList>
    </citation>
    <scope>NUCLEOTIDE SEQUENCE [LARGE SCALE GENOMIC DNA]</scope>
    <source>
        <strain evidence="4">J5-5</strain>
    </source>
</reference>
<organism evidence="1 4">
    <name type="scientific">Vibrio crassostreae</name>
    <dbReference type="NCBI Taxonomy" id="246167"/>
    <lineage>
        <taxon>Bacteria</taxon>
        <taxon>Pseudomonadati</taxon>
        <taxon>Pseudomonadota</taxon>
        <taxon>Gammaproteobacteria</taxon>
        <taxon>Vibrionales</taxon>
        <taxon>Vibrionaceae</taxon>
        <taxon>Vibrio</taxon>
    </lineage>
</organism>
<dbReference type="AlphaFoldDB" id="A0A822MSE4"/>
<gene>
    <name evidence="2" type="ORF">VCR4J5_1310003</name>
    <name evidence="1" type="ORF">VCR5J5_1240008</name>
</gene>
<accession>A0A822MSE4</accession>
<keyword evidence="3" id="KW-1185">Reference proteome</keyword>